<feature type="compositionally biased region" description="Basic and acidic residues" evidence="1">
    <location>
        <begin position="70"/>
        <end position="102"/>
    </location>
</feature>
<feature type="compositionally biased region" description="Low complexity" evidence="1">
    <location>
        <begin position="55"/>
        <end position="69"/>
    </location>
</feature>
<evidence type="ECO:0000313" key="3">
    <source>
        <dbReference type="EMBL" id="BBX19443.1"/>
    </source>
</evidence>
<feature type="region of interest" description="Disordered" evidence="1">
    <location>
        <begin position="130"/>
        <end position="167"/>
    </location>
</feature>
<keyword evidence="2" id="KW-0812">Transmembrane</keyword>
<name>A0A7I7K5Y9_9MYCO</name>
<dbReference type="KEGG" id="mdu:MDUV_43030"/>
<dbReference type="GO" id="GO:0008237">
    <property type="term" value="F:metallopeptidase activity"/>
    <property type="evidence" value="ECO:0007669"/>
    <property type="project" value="InterPro"/>
</dbReference>
<dbReference type="AlphaFoldDB" id="A0A7I7K5Y9"/>
<evidence type="ECO:0000256" key="1">
    <source>
        <dbReference type="SAM" id="MobiDB-lite"/>
    </source>
</evidence>
<dbReference type="RefSeq" id="WP_098006625.1">
    <property type="nucleotide sequence ID" value="NZ_AP022563.1"/>
</dbReference>
<feature type="transmembrane region" description="Helical" evidence="2">
    <location>
        <begin position="26"/>
        <end position="46"/>
    </location>
</feature>
<keyword evidence="2" id="KW-0472">Membrane</keyword>
<dbReference type="Gene3D" id="2.60.40.3440">
    <property type="match status" value="1"/>
</dbReference>
<reference evidence="3 4" key="1">
    <citation type="journal article" date="2019" name="Emerg. Microbes Infect.">
        <title>Comprehensive subspecies identification of 175 nontuberculous mycobacteria species based on 7547 genomic profiles.</title>
        <authorList>
            <person name="Matsumoto Y."/>
            <person name="Kinjo T."/>
            <person name="Motooka D."/>
            <person name="Nabeya D."/>
            <person name="Jung N."/>
            <person name="Uechi K."/>
            <person name="Horii T."/>
            <person name="Iida T."/>
            <person name="Fujita J."/>
            <person name="Nakamura S."/>
        </authorList>
    </citation>
    <scope>NUCLEOTIDE SEQUENCE [LARGE SCALE GENOMIC DNA]</scope>
    <source>
        <strain evidence="3 4">JCM 6396</strain>
    </source>
</reference>
<dbReference type="OrthoDB" id="1253390at2"/>
<dbReference type="Pfam" id="PF17963">
    <property type="entry name" value="Big_9"/>
    <property type="match status" value="1"/>
</dbReference>
<gene>
    <name evidence="3" type="ORF">MDUV_43030</name>
</gene>
<organism evidence="3 4">
    <name type="scientific">Mycolicibacterium duvalii</name>
    <dbReference type="NCBI Taxonomy" id="39688"/>
    <lineage>
        <taxon>Bacteria</taxon>
        <taxon>Bacillati</taxon>
        <taxon>Actinomycetota</taxon>
        <taxon>Actinomycetes</taxon>
        <taxon>Mycobacteriales</taxon>
        <taxon>Mycobacteriaceae</taxon>
        <taxon>Mycolicibacterium</taxon>
    </lineage>
</organism>
<dbReference type="Proteomes" id="UP000467006">
    <property type="component" value="Chromosome"/>
</dbReference>
<dbReference type="Gene3D" id="3.40.390.10">
    <property type="entry name" value="Collagenase (Catalytic Domain)"/>
    <property type="match status" value="1"/>
</dbReference>
<evidence type="ECO:0000256" key="2">
    <source>
        <dbReference type="SAM" id="Phobius"/>
    </source>
</evidence>
<sequence length="616" mass="66517">MAVQRGRHRATHHGAHRSQTFAVRRWLQLGAASAGMGAALLGYSLLGPSTGVAAADTESSVSRASSADSPRADRETRRAARADSAERADSDDRSSGSERTEAAVEVSDTDADLDAEADLDDSDLDDAADTVAEPEDAPDETVAPAARERRSHAGTDDSEARTSLVADSAAAQEISALQTADVPEEAPGTARQQRIARIIDSWTTRRQAWIDSLPVDPERKAELEASMWATRRALMNQTPTVAPIQVSGKLTGPIEGTIGAIDPDGDALRYVISVRPREGTVVINDDGTYTYTPDADFDGVDVFRVIAVDGWRINIFDPFRGLGTRARQVINQGAIKYAFTYTTGSEAWTPERREALERVADELTTYFVVERPVVLTFDVEGMDDAASSTLASAGSDLISGRAGFWRTTVQNKLLTGRDANGDKADGEIEFNFGKAWGYGDDVTADQYDFDSTALHELMHAFGFTAGMSAPGDNAKTDWSIYASYIVDEDGRSPFRFYRWNSAFDPNLEGAAGGLYFGGEHAVAAYGGYLVPLYTPDEWEQGSSMGHLDDATFTGDDQKLMNAQTDKGLGIRTLSAIEIGILRDLGYTVVPQTPHPAWALAGLVLIGRRRKKAPAQR</sequence>
<feature type="region of interest" description="Disordered" evidence="1">
    <location>
        <begin position="55"/>
        <end position="115"/>
    </location>
</feature>
<feature type="compositionally biased region" description="Basic and acidic residues" evidence="1">
    <location>
        <begin position="146"/>
        <end position="160"/>
    </location>
</feature>
<evidence type="ECO:0000313" key="4">
    <source>
        <dbReference type="Proteomes" id="UP000467006"/>
    </source>
</evidence>
<accession>A0A7I7K5Y9</accession>
<keyword evidence="2" id="KW-1133">Transmembrane helix</keyword>
<dbReference type="InterPro" id="IPR024079">
    <property type="entry name" value="MetalloPept_cat_dom_sf"/>
</dbReference>
<dbReference type="EMBL" id="AP022563">
    <property type="protein sequence ID" value="BBX19443.1"/>
    <property type="molecule type" value="Genomic_DNA"/>
</dbReference>
<keyword evidence="4" id="KW-1185">Reference proteome</keyword>
<feature type="compositionally biased region" description="Acidic residues" evidence="1">
    <location>
        <begin position="130"/>
        <end position="139"/>
    </location>
</feature>
<protein>
    <submittedName>
        <fullName evidence="3">Uncharacterized protein</fullName>
    </submittedName>
</protein>
<proteinExistence type="predicted"/>